<dbReference type="Proteomes" id="UP001596116">
    <property type="component" value="Unassembled WGS sequence"/>
</dbReference>
<evidence type="ECO:0000256" key="6">
    <source>
        <dbReference type="ARBA" id="ARBA00023141"/>
    </source>
</evidence>
<dbReference type="InterPro" id="IPR011060">
    <property type="entry name" value="RibuloseP-bd_barrel"/>
</dbReference>
<protein>
    <recommendedName>
        <fullName evidence="8">Indole-3-glycerol phosphate synthase</fullName>
        <shortName evidence="8">IGPS</shortName>
        <ecNumber evidence="8">4.1.1.48</ecNumber>
    </recommendedName>
</protein>
<evidence type="ECO:0000313" key="11">
    <source>
        <dbReference type="Proteomes" id="UP001596116"/>
    </source>
</evidence>
<evidence type="ECO:0000256" key="5">
    <source>
        <dbReference type="ARBA" id="ARBA00022822"/>
    </source>
</evidence>
<dbReference type="InterPro" id="IPR013798">
    <property type="entry name" value="Indole-3-glycerol_P_synth_dom"/>
</dbReference>
<gene>
    <name evidence="8 10" type="primary">trpC</name>
    <name evidence="10" type="ORF">ACFMB1_15000</name>
</gene>
<comment type="similarity">
    <text evidence="8">Belongs to the TrpC family.</text>
</comment>
<dbReference type="RefSeq" id="WP_379882902.1">
    <property type="nucleotide sequence ID" value="NZ_JBHPON010000002.1"/>
</dbReference>
<reference evidence="10 11" key="1">
    <citation type="submission" date="2024-09" db="EMBL/GenBank/DDBJ databases">
        <authorList>
            <person name="Zhang Z.-H."/>
        </authorList>
    </citation>
    <scope>NUCLEOTIDE SEQUENCE [LARGE SCALE GENOMIC DNA]</scope>
    <source>
        <strain evidence="10 11">HHTR114</strain>
    </source>
</reference>
<dbReference type="EMBL" id="JBHPON010000002">
    <property type="protein sequence ID" value="MFC6036865.1"/>
    <property type="molecule type" value="Genomic_DNA"/>
</dbReference>
<keyword evidence="4 8" id="KW-0210">Decarboxylase</keyword>
<proteinExistence type="inferred from homology"/>
<evidence type="ECO:0000256" key="1">
    <source>
        <dbReference type="ARBA" id="ARBA00001633"/>
    </source>
</evidence>
<accession>A0ABW1KXQ4</accession>
<evidence type="ECO:0000256" key="4">
    <source>
        <dbReference type="ARBA" id="ARBA00022793"/>
    </source>
</evidence>
<keyword evidence="11" id="KW-1185">Reference proteome</keyword>
<name>A0ABW1KXQ4_9PROT</name>
<keyword evidence="5 8" id="KW-0822">Tryptophan biosynthesis</keyword>
<dbReference type="PROSITE" id="PS00614">
    <property type="entry name" value="IGPS"/>
    <property type="match status" value="1"/>
</dbReference>
<dbReference type="PANTHER" id="PTHR22854:SF2">
    <property type="entry name" value="INDOLE-3-GLYCEROL-PHOSPHATE SYNTHASE"/>
    <property type="match status" value="1"/>
</dbReference>
<organism evidence="10 11">
    <name type="scientific">Hyphococcus aureus</name>
    <dbReference type="NCBI Taxonomy" id="2666033"/>
    <lineage>
        <taxon>Bacteria</taxon>
        <taxon>Pseudomonadati</taxon>
        <taxon>Pseudomonadota</taxon>
        <taxon>Alphaproteobacteria</taxon>
        <taxon>Parvularculales</taxon>
        <taxon>Parvularculaceae</taxon>
        <taxon>Hyphococcus</taxon>
    </lineage>
</organism>
<keyword evidence="6 8" id="KW-0057">Aromatic amino acid biosynthesis</keyword>
<dbReference type="GO" id="GO:0004425">
    <property type="term" value="F:indole-3-glycerol-phosphate synthase activity"/>
    <property type="evidence" value="ECO:0007669"/>
    <property type="project" value="UniProtKB-EC"/>
</dbReference>
<dbReference type="Pfam" id="PF00218">
    <property type="entry name" value="IGPS"/>
    <property type="match status" value="1"/>
</dbReference>
<comment type="caution">
    <text evidence="10">The sequence shown here is derived from an EMBL/GenBank/DDBJ whole genome shotgun (WGS) entry which is preliminary data.</text>
</comment>
<dbReference type="CDD" id="cd00331">
    <property type="entry name" value="IGPS"/>
    <property type="match status" value="1"/>
</dbReference>
<dbReference type="NCBIfam" id="NF001373">
    <property type="entry name" value="PRK00278.1-6"/>
    <property type="match status" value="1"/>
</dbReference>
<comment type="catalytic activity">
    <reaction evidence="1 8">
        <text>1-(2-carboxyphenylamino)-1-deoxy-D-ribulose 5-phosphate + H(+) = (1S,2R)-1-C-(indol-3-yl)glycerol 3-phosphate + CO2 + H2O</text>
        <dbReference type="Rhea" id="RHEA:23476"/>
        <dbReference type="ChEBI" id="CHEBI:15377"/>
        <dbReference type="ChEBI" id="CHEBI:15378"/>
        <dbReference type="ChEBI" id="CHEBI:16526"/>
        <dbReference type="ChEBI" id="CHEBI:58613"/>
        <dbReference type="ChEBI" id="CHEBI:58866"/>
        <dbReference type="EC" id="4.1.1.48"/>
    </reaction>
</comment>
<dbReference type="InterPro" id="IPR001468">
    <property type="entry name" value="Indole-3-GlycerolPSynthase_CS"/>
</dbReference>
<comment type="pathway">
    <text evidence="2 8">Amino-acid biosynthesis; L-tryptophan biosynthesis; L-tryptophan from chorismate: step 4/5.</text>
</comment>
<evidence type="ECO:0000256" key="8">
    <source>
        <dbReference type="HAMAP-Rule" id="MF_00134"/>
    </source>
</evidence>
<keyword evidence="7 8" id="KW-0456">Lyase</keyword>
<evidence type="ECO:0000256" key="3">
    <source>
        <dbReference type="ARBA" id="ARBA00022605"/>
    </source>
</evidence>
<sequence>MTILDDIIAYKKTEVAHAKADAPLAAIEALAKDAGPVRGFRRALEKKAAHGFALIAEVKKASPSKGLIRPDFDPAAIASAYEGGGAACLSVLTDGPSFQGAPAFLRQAREATRLPALRKDFMIDPYQVAEARAWGADCILLIMACLSDAQAAELMAAASGYDLDVLVETHDEEEMARAIKLNANLIGVNNRNLATFETSLNTTSRLAALAPSSALLVSESGINSHADLVRLSGDGARAFLVGESLMREQDVRAATKALLHPVSIT</sequence>
<dbReference type="SUPFAM" id="SSF51366">
    <property type="entry name" value="Ribulose-phoshate binding barrel"/>
    <property type="match status" value="1"/>
</dbReference>
<dbReference type="EC" id="4.1.1.48" evidence="8"/>
<dbReference type="InterPro" id="IPR013785">
    <property type="entry name" value="Aldolase_TIM"/>
</dbReference>
<keyword evidence="3 8" id="KW-0028">Amino-acid biosynthesis</keyword>
<feature type="domain" description="Indole-3-glycerol phosphate synthase" evidence="9">
    <location>
        <begin position="4"/>
        <end position="258"/>
    </location>
</feature>
<dbReference type="Gene3D" id="3.20.20.70">
    <property type="entry name" value="Aldolase class I"/>
    <property type="match status" value="1"/>
</dbReference>
<dbReference type="HAMAP" id="MF_00134_B">
    <property type="entry name" value="IGPS_B"/>
    <property type="match status" value="1"/>
</dbReference>
<dbReference type="NCBIfam" id="NF001377">
    <property type="entry name" value="PRK00278.2-4"/>
    <property type="match status" value="1"/>
</dbReference>
<dbReference type="PANTHER" id="PTHR22854">
    <property type="entry name" value="TRYPTOPHAN BIOSYNTHESIS PROTEIN"/>
    <property type="match status" value="1"/>
</dbReference>
<evidence type="ECO:0000256" key="2">
    <source>
        <dbReference type="ARBA" id="ARBA00004696"/>
    </source>
</evidence>
<dbReference type="InterPro" id="IPR045186">
    <property type="entry name" value="Indole-3-glycerol_P_synth"/>
</dbReference>
<evidence type="ECO:0000313" key="10">
    <source>
        <dbReference type="EMBL" id="MFC6036865.1"/>
    </source>
</evidence>
<evidence type="ECO:0000256" key="7">
    <source>
        <dbReference type="ARBA" id="ARBA00023239"/>
    </source>
</evidence>
<evidence type="ECO:0000259" key="9">
    <source>
        <dbReference type="Pfam" id="PF00218"/>
    </source>
</evidence>
<dbReference type="NCBIfam" id="NF001370">
    <property type="entry name" value="PRK00278.1-2"/>
    <property type="match status" value="1"/>
</dbReference>